<gene>
    <name evidence="4" type="ORF">ACFYZM_24850</name>
</gene>
<keyword evidence="5" id="KW-1185">Reference proteome</keyword>
<name>A0ABW6U3Q8_9ACTN</name>
<dbReference type="InterPro" id="IPR013538">
    <property type="entry name" value="ASHA1/2-like_C"/>
</dbReference>
<sequence>MRGLGGTDVDEPRRLTLTWTGPGEDRPHGESRVTFELQPYGDITRLTVIHVNLREDDKEYRSISGGWNFVLANLKTYVETGTTLPVPARRP</sequence>
<dbReference type="Proteomes" id="UP001602123">
    <property type="component" value="Unassembled WGS sequence"/>
</dbReference>
<evidence type="ECO:0000256" key="2">
    <source>
        <dbReference type="SAM" id="MobiDB-lite"/>
    </source>
</evidence>
<accession>A0ABW6U3Q8</accession>
<comment type="similarity">
    <text evidence="1">Belongs to the AHA1 family.</text>
</comment>
<protein>
    <submittedName>
        <fullName evidence="4">SRPBCC domain-containing protein</fullName>
    </submittedName>
</protein>
<proteinExistence type="inferred from homology"/>
<dbReference type="InterPro" id="IPR023393">
    <property type="entry name" value="START-like_dom_sf"/>
</dbReference>
<dbReference type="Pfam" id="PF08327">
    <property type="entry name" value="AHSA1"/>
    <property type="match status" value="1"/>
</dbReference>
<dbReference type="Gene3D" id="3.30.530.20">
    <property type="match status" value="1"/>
</dbReference>
<comment type="caution">
    <text evidence="4">The sequence shown here is derived from an EMBL/GenBank/DDBJ whole genome shotgun (WGS) entry which is preliminary data.</text>
</comment>
<dbReference type="RefSeq" id="WP_388631051.1">
    <property type="nucleotide sequence ID" value="NZ_JBIAUT010000010.1"/>
</dbReference>
<dbReference type="EMBL" id="JBIAUT010000010">
    <property type="protein sequence ID" value="MFF4219482.1"/>
    <property type="molecule type" value="Genomic_DNA"/>
</dbReference>
<evidence type="ECO:0000313" key="4">
    <source>
        <dbReference type="EMBL" id="MFF4219482.1"/>
    </source>
</evidence>
<reference evidence="4 5" key="1">
    <citation type="submission" date="2024-10" db="EMBL/GenBank/DDBJ databases">
        <title>The Natural Products Discovery Center: Release of the First 8490 Sequenced Strains for Exploring Actinobacteria Biosynthetic Diversity.</title>
        <authorList>
            <person name="Kalkreuter E."/>
            <person name="Kautsar S.A."/>
            <person name="Yang D."/>
            <person name="Bader C.D."/>
            <person name="Teijaro C.N."/>
            <person name="Fluegel L."/>
            <person name="Davis C.M."/>
            <person name="Simpson J.R."/>
            <person name="Lauterbach L."/>
            <person name="Steele A.D."/>
            <person name="Gui C."/>
            <person name="Meng S."/>
            <person name="Li G."/>
            <person name="Viehrig K."/>
            <person name="Ye F."/>
            <person name="Su P."/>
            <person name="Kiefer A.F."/>
            <person name="Nichols A."/>
            <person name="Cepeda A.J."/>
            <person name="Yan W."/>
            <person name="Fan B."/>
            <person name="Jiang Y."/>
            <person name="Adhikari A."/>
            <person name="Zheng C.-J."/>
            <person name="Schuster L."/>
            <person name="Cowan T.M."/>
            <person name="Smanski M.J."/>
            <person name="Chevrette M.G."/>
            <person name="De Carvalho L.P.S."/>
            <person name="Shen B."/>
        </authorList>
    </citation>
    <scope>NUCLEOTIDE SEQUENCE [LARGE SCALE GENOMIC DNA]</scope>
    <source>
        <strain evidence="4 5">NPDC001650</strain>
    </source>
</reference>
<evidence type="ECO:0000256" key="1">
    <source>
        <dbReference type="ARBA" id="ARBA00006817"/>
    </source>
</evidence>
<feature type="region of interest" description="Disordered" evidence="2">
    <location>
        <begin position="1"/>
        <end position="30"/>
    </location>
</feature>
<dbReference type="SUPFAM" id="SSF55961">
    <property type="entry name" value="Bet v1-like"/>
    <property type="match status" value="1"/>
</dbReference>
<organism evidence="4 5">
    <name type="scientific">Streptomyces nondiastaticus</name>
    <dbReference type="NCBI Taxonomy" id="3154512"/>
    <lineage>
        <taxon>Bacteria</taxon>
        <taxon>Bacillati</taxon>
        <taxon>Actinomycetota</taxon>
        <taxon>Actinomycetes</taxon>
        <taxon>Kitasatosporales</taxon>
        <taxon>Streptomycetaceae</taxon>
        <taxon>Streptomyces</taxon>
    </lineage>
</organism>
<evidence type="ECO:0000313" key="5">
    <source>
        <dbReference type="Proteomes" id="UP001602123"/>
    </source>
</evidence>
<feature type="domain" description="Activator of Hsp90 ATPase homologue 1/2-like C-terminal" evidence="3">
    <location>
        <begin position="8"/>
        <end position="79"/>
    </location>
</feature>
<evidence type="ECO:0000259" key="3">
    <source>
        <dbReference type="Pfam" id="PF08327"/>
    </source>
</evidence>